<dbReference type="FunFam" id="3.30.565.10:FF:000006">
    <property type="entry name" value="Sensor histidine kinase WalK"/>
    <property type="match status" value="1"/>
</dbReference>
<dbReference type="PROSITE" id="PS51257">
    <property type="entry name" value="PROKAR_LIPOPROTEIN"/>
    <property type="match status" value="1"/>
</dbReference>
<dbReference type="PRINTS" id="PR00344">
    <property type="entry name" value="BCTRLSENSOR"/>
</dbReference>
<feature type="domain" description="HAMP" evidence="16">
    <location>
        <begin position="175"/>
        <end position="227"/>
    </location>
</feature>
<evidence type="ECO:0000256" key="8">
    <source>
        <dbReference type="ARBA" id="ARBA00022741"/>
    </source>
</evidence>
<dbReference type="EMBL" id="LJCO01000033">
    <property type="protein sequence ID" value="KPV44459.1"/>
    <property type="molecule type" value="Genomic_DNA"/>
</dbReference>
<dbReference type="PANTHER" id="PTHR45528:SF1">
    <property type="entry name" value="SENSOR HISTIDINE KINASE CPXA"/>
    <property type="match status" value="1"/>
</dbReference>
<keyword evidence="13 14" id="KW-0472">Membrane</keyword>
<evidence type="ECO:0000256" key="3">
    <source>
        <dbReference type="ARBA" id="ARBA00012438"/>
    </source>
</evidence>
<evidence type="ECO:0000256" key="12">
    <source>
        <dbReference type="ARBA" id="ARBA00023012"/>
    </source>
</evidence>
<dbReference type="GO" id="GO:0005886">
    <property type="term" value="C:plasma membrane"/>
    <property type="evidence" value="ECO:0007669"/>
    <property type="project" value="UniProtKB-SubCell"/>
</dbReference>
<dbReference type="SUPFAM" id="SSF158472">
    <property type="entry name" value="HAMP domain-like"/>
    <property type="match status" value="1"/>
</dbReference>
<evidence type="ECO:0000256" key="1">
    <source>
        <dbReference type="ARBA" id="ARBA00000085"/>
    </source>
</evidence>
<keyword evidence="10" id="KW-0067">ATP-binding</keyword>
<evidence type="ECO:0000256" key="6">
    <source>
        <dbReference type="ARBA" id="ARBA00022679"/>
    </source>
</evidence>
<keyword evidence="6" id="KW-0808">Transferase</keyword>
<dbReference type="Gene3D" id="6.10.340.10">
    <property type="match status" value="1"/>
</dbReference>
<evidence type="ECO:0000256" key="13">
    <source>
        <dbReference type="ARBA" id="ARBA00023136"/>
    </source>
</evidence>
<dbReference type="RefSeq" id="WP_054968559.1">
    <property type="nucleotide sequence ID" value="NZ_LJCO01000033.1"/>
</dbReference>
<protein>
    <recommendedName>
        <fullName evidence="3">histidine kinase</fullName>
        <ecNumber evidence="3">2.7.13.3</ecNumber>
    </recommendedName>
</protein>
<dbReference type="PANTHER" id="PTHR45528">
    <property type="entry name" value="SENSOR HISTIDINE KINASE CPXA"/>
    <property type="match status" value="1"/>
</dbReference>
<feature type="domain" description="Histidine kinase" evidence="15">
    <location>
        <begin position="235"/>
        <end position="452"/>
    </location>
</feature>
<dbReference type="InterPro" id="IPR005467">
    <property type="entry name" value="His_kinase_dom"/>
</dbReference>
<dbReference type="CDD" id="cd00082">
    <property type="entry name" value="HisKA"/>
    <property type="match status" value="1"/>
</dbReference>
<keyword evidence="18" id="KW-1185">Reference proteome</keyword>
<dbReference type="PATRIC" id="fig|471514.4.peg.3778"/>
<dbReference type="AlphaFoldDB" id="A0A0P9CFW5"/>
<dbReference type="SMART" id="SM00388">
    <property type="entry name" value="HisKA"/>
    <property type="match status" value="1"/>
</dbReference>
<dbReference type="InterPro" id="IPR004358">
    <property type="entry name" value="Sig_transdc_His_kin-like_C"/>
</dbReference>
<evidence type="ECO:0000259" key="15">
    <source>
        <dbReference type="PROSITE" id="PS50109"/>
    </source>
</evidence>
<evidence type="ECO:0000256" key="2">
    <source>
        <dbReference type="ARBA" id="ARBA00004651"/>
    </source>
</evidence>
<dbReference type="CDD" id="cd06225">
    <property type="entry name" value="HAMP"/>
    <property type="match status" value="1"/>
</dbReference>
<evidence type="ECO:0000256" key="5">
    <source>
        <dbReference type="ARBA" id="ARBA00022553"/>
    </source>
</evidence>
<dbReference type="PROSITE" id="PS50885">
    <property type="entry name" value="HAMP"/>
    <property type="match status" value="1"/>
</dbReference>
<comment type="catalytic activity">
    <reaction evidence="1">
        <text>ATP + protein L-histidine = ADP + protein N-phospho-L-histidine.</text>
        <dbReference type="EC" id="2.7.13.3"/>
    </reaction>
</comment>
<proteinExistence type="predicted"/>
<dbReference type="InterPro" id="IPR003661">
    <property type="entry name" value="HisK_dim/P_dom"/>
</dbReference>
<dbReference type="Proteomes" id="UP000050482">
    <property type="component" value="Unassembled WGS sequence"/>
</dbReference>
<feature type="transmembrane region" description="Helical" evidence="14">
    <location>
        <begin position="7"/>
        <end position="29"/>
    </location>
</feature>
<dbReference type="InterPro" id="IPR036097">
    <property type="entry name" value="HisK_dim/P_sf"/>
</dbReference>
<evidence type="ECO:0000256" key="11">
    <source>
        <dbReference type="ARBA" id="ARBA00022989"/>
    </source>
</evidence>
<dbReference type="SMART" id="SM00387">
    <property type="entry name" value="HATPase_c"/>
    <property type="match status" value="1"/>
</dbReference>
<evidence type="ECO:0000313" key="18">
    <source>
        <dbReference type="Proteomes" id="UP000050482"/>
    </source>
</evidence>
<dbReference type="STRING" id="471514.AN477_07595"/>
<dbReference type="Pfam" id="PF00672">
    <property type="entry name" value="HAMP"/>
    <property type="match status" value="1"/>
</dbReference>
<dbReference type="EC" id="2.7.13.3" evidence="3"/>
<dbReference type="CDD" id="cd00075">
    <property type="entry name" value="HATPase"/>
    <property type="match status" value="1"/>
</dbReference>
<dbReference type="Pfam" id="PF02518">
    <property type="entry name" value="HATPase_c"/>
    <property type="match status" value="1"/>
</dbReference>
<dbReference type="SMART" id="SM00304">
    <property type="entry name" value="HAMP"/>
    <property type="match status" value="1"/>
</dbReference>
<dbReference type="Gene3D" id="3.30.565.10">
    <property type="entry name" value="Histidine kinase-like ATPase, C-terminal domain"/>
    <property type="match status" value="1"/>
</dbReference>
<evidence type="ECO:0000256" key="10">
    <source>
        <dbReference type="ARBA" id="ARBA00022840"/>
    </source>
</evidence>
<evidence type="ECO:0000256" key="4">
    <source>
        <dbReference type="ARBA" id="ARBA00022475"/>
    </source>
</evidence>
<evidence type="ECO:0000313" key="17">
    <source>
        <dbReference type="EMBL" id="KPV44459.1"/>
    </source>
</evidence>
<dbReference type="SUPFAM" id="SSF55874">
    <property type="entry name" value="ATPase domain of HSP90 chaperone/DNA topoisomerase II/histidine kinase"/>
    <property type="match status" value="1"/>
</dbReference>
<keyword evidence="7 14" id="KW-0812">Transmembrane</keyword>
<accession>A0A0P9CFW5</accession>
<dbReference type="GO" id="GO:0005524">
    <property type="term" value="F:ATP binding"/>
    <property type="evidence" value="ECO:0007669"/>
    <property type="project" value="UniProtKB-KW"/>
</dbReference>
<dbReference type="SUPFAM" id="SSF47384">
    <property type="entry name" value="Homodimeric domain of signal transducing histidine kinase"/>
    <property type="match status" value="1"/>
</dbReference>
<reference evidence="17 18" key="1">
    <citation type="submission" date="2015-09" db="EMBL/GenBank/DDBJ databases">
        <title>Draft genome sequence of Alicyclobacillus ferrooxydans DSM 22381.</title>
        <authorList>
            <person name="Hemp J."/>
        </authorList>
    </citation>
    <scope>NUCLEOTIDE SEQUENCE [LARGE SCALE GENOMIC DNA]</scope>
    <source>
        <strain evidence="17 18">TC-34</strain>
    </source>
</reference>
<dbReference type="InterPro" id="IPR003594">
    <property type="entry name" value="HATPase_dom"/>
</dbReference>
<name>A0A0P9CFW5_9BACL</name>
<keyword evidence="9" id="KW-0418">Kinase</keyword>
<keyword evidence="11 14" id="KW-1133">Transmembrane helix</keyword>
<sequence>MSVRLKIWIAMAGLILWMSGCYLVISHIFTESQFRHFTTEARIQSATRWATVIERYYEEHGSFTGVEPAVKNAVIQSPYGTGTSLEEITLISPNGSQIAKIALSPTPPDPDDTTGVPVPIMVNGKKIASAIVYDRVIEGLELLQETTLQSVANATLVGLLLTAVISLIAGGWLSRLITKPLRNIMGGIRQIARGDLNTQVRVRSRDEFSRLADALNDMSMKLAQAVQTRRRLVADVAHELRTPITIIQGQLDLIQDGLQPAEPSSLLPIQDEVLRLRTLIDELHQLALAESHQLKLHMTRMELVEWLSQLVEKFKPEALLRGIDIGFTTEVESAYVSADSHRLTQVFANLISNALRYTPEQGAIHLTLRENPEPQKTVAIDVTDTGTGIPKEQVDHIFDRFYRTEEARSRESGGLGLGLAIAKELAELHGGKISVASEPGRGSTFTITLPLK</sequence>
<keyword evidence="8" id="KW-0547">Nucleotide-binding</keyword>
<evidence type="ECO:0000256" key="14">
    <source>
        <dbReference type="SAM" id="Phobius"/>
    </source>
</evidence>
<dbReference type="InterPro" id="IPR036890">
    <property type="entry name" value="HATPase_C_sf"/>
</dbReference>
<dbReference type="OrthoDB" id="9813151at2"/>
<comment type="caution">
    <text evidence="17">The sequence shown here is derived from an EMBL/GenBank/DDBJ whole genome shotgun (WGS) entry which is preliminary data.</text>
</comment>
<evidence type="ECO:0000256" key="9">
    <source>
        <dbReference type="ARBA" id="ARBA00022777"/>
    </source>
</evidence>
<organism evidence="17 18">
    <name type="scientific">Alicyclobacillus ferrooxydans</name>
    <dbReference type="NCBI Taxonomy" id="471514"/>
    <lineage>
        <taxon>Bacteria</taxon>
        <taxon>Bacillati</taxon>
        <taxon>Bacillota</taxon>
        <taxon>Bacilli</taxon>
        <taxon>Bacillales</taxon>
        <taxon>Alicyclobacillaceae</taxon>
        <taxon>Alicyclobacillus</taxon>
    </lineage>
</organism>
<dbReference type="InterPro" id="IPR003660">
    <property type="entry name" value="HAMP_dom"/>
</dbReference>
<keyword evidence="4" id="KW-1003">Cell membrane</keyword>
<evidence type="ECO:0000259" key="16">
    <source>
        <dbReference type="PROSITE" id="PS50885"/>
    </source>
</evidence>
<dbReference type="InterPro" id="IPR050398">
    <property type="entry name" value="HssS/ArlS-like"/>
</dbReference>
<comment type="subcellular location">
    <subcellularLocation>
        <location evidence="2">Cell membrane</location>
        <topology evidence="2">Multi-pass membrane protein</topology>
    </subcellularLocation>
</comment>
<evidence type="ECO:0000256" key="7">
    <source>
        <dbReference type="ARBA" id="ARBA00022692"/>
    </source>
</evidence>
<dbReference type="PROSITE" id="PS50109">
    <property type="entry name" value="HIS_KIN"/>
    <property type="match status" value="1"/>
</dbReference>
<dbReference type="Pfam" id="PF00512">
    <property type="entry name" value="HisKA"/>
    <property type="match status" value="1"/>
</dbReference>
<dbReference type="Gene3D" id="1.10.287.130">
    <property type="match status" value="1"/>
</dbReference>
<gene>
    <name evidence="17" type="ORF">AN477_07595</name>
</gene>
<dbReference type="GO" id="GO:0000155">
    <property type="term" value="F:phosphorelay sensor kinase activity"/>
    <property type="evidence" value="ECO:0007669"/>
    <property type="project" value="InterPro"/>
</dbReference>
<keyword evidence="12" id="KW-0902">Two-component regulatory system</keyword>
<keyword evidence="5" id="KW-0597">Phosphoprotein</keyword>